<proteinExistence type="predicted"/>
<feature type="domain" description="Mannose-6-phosphate isomerase cupin" evidence="3">
    <location>
        <begin position="94"/>
        <end position="170"/>
    </location>
</feature>
<dbReference type="SUPFAM" id="SSF51182">
    <property type="entry name" value="RmlC-like cupins"/>
    <property type="match status" value="1"/>
</dbReference>
<dbReference type="CDD" id="cd07010">
    <property type="entry name" value="cupin_PMI_type_I_N_bac"/>
    <property type="match status" value="1"/>
</dbReference>
<name>A0A645FXI0_9ZZZZ</name>
<keyword evidence="1" id="KW-0479">Metal-binding</keyword>
<gene>
    <name evidence="4" type="primary">manA_17</name>
    <name evidence="4" type="ORF">SDC9_166521</name>
</gene>
<dbReference type="InterPro" id="IPR011051">
    <property type="entry name" value="RmlC_Cupin_sf"/>
</dbReference>
<dbReference type="Pfam" id="PF21621">
    <property type="entry name" value="MPI_cupin_dom"/>
    <property type="match status" value="1"/>
</dbReference>
<dbReference type="GO" id="GO:0046872">
    <property type="term" value="F:metal ion binding"/>
    <property type="evidence" value="ECO:0007669"/>
    <property type="project" value="UniProtKB-KW"/>
</dbReference>
<dbReference type="EC" id="5.3.1.8" evidence="4"/>
<evidence type="ECO:0000313" key="4">
    <source>
        <dbReference type="EMBL" id="MPN19155.1"/>
    </source>
</evidence>
<comment type="caution">
    <text evidence="4">The sequence shown here is derived from an EMBL/GenBank/DDBJ whole genome shotgun (WGS) entry which is preliminary data.</text>
</comment>
<dbReference type="PANTHER" id="PTHR42742:SF3">
    <property type="entry name" value="FRUCTOKINASE"/>
    <property type="match status" value="1"/>
</dbReference>
<dbReference type="AlphaFoldDB" id="A0A645FXI0"/>
<dbReference type="GO" id="GO:0004476">
    <property type="term" value="F:mannose-6-phosphate isomerase activity"/>
    <property type="evidence" value="ECO:0007669"/>
    <property type="project" value="UniProtKB-EC"/>
</dbReference>
<keyword evidence="4" id="KW-0413">Isomerase</keyword>
<sequence length="172" mass="19255">MYLNHVPVHKDDVFYIESGTVHAIGAGCLVAEIQESSNVTYRLYDYNRVDKKGKKRELHIDKALEVSKLSSSATPKQPMRVLKYRNGSAGELLTRCKYFQVERVLLNTEGRKLADFKTGNNSFHALLCVEGCGVMFGEEVTLPFFKGDCIFVPADSIPLKLHGRAQILNVSC</sequence>
<dbReference type="InterPro" id="IPR051804">
    <property type="entry name" value="Carb_Metab_Reg_Kinase/Isom"/>
</dbReference>
<keyword evidence="2" id="KW-0862">Zinc</keyword>
<reference evidence="4" key="1">
    <citation type="submission" date="2019-08" db="EMBL/GenBank/DDBJ databases">
        <authorList>
            <person name="Kucharzyk K."/>
            <person name="Murdoch R.W."/>
            <person name="Higgins S."/>
            <person name="Loffler F."/>
        </authorList>
    </citation>
    <scope>NUCLEOTIDE SEQUENCE</scope>
</reference>
<dbReference type="PANTHER" id="PTHR42742">
    <property type="entry name" value="TRANSCRIPTIONAL REPRESSOR MPRA"/>
    <property type="match status" value="1"/>
</dbReference>
<dbReference type="EMBL" id="VSSQ01066660">
    <property type="protein sequence ID" value="MPN19155.1"/>
    <property type="molecule type" value="Genomic_DNA"/>
</dbReference>
<dbReference type="Gene3D" id="2.60.120.10">
    <property type="entry name" value="Jelly Rolls"/>
    <property type="match status" value="2"/>
</dbReference>
<dbReference type="InterPro" id="IPR049071">
    <property type="entry name" value="MPI_cupin_dom"/>
</dbReference>
<evidence type="ECO:0000259" key="3">
    <source>
        <dbReference type="Pfam" id="PF21621"/>
    </source>
</evidence>
<evidence type="ECO:0000256" key="2">
    <source>
        <dbReference type="ARBA" id="ARBA00022833"/>
    </source>
</evidence>
<protein>
    <submittedName>
        <fullName evidence="4">Mannose-6-phosphate isomerase ManA</fullName>
        <ecNumber evidence="4">5.3.1.8</ecNumber>
    </submittedName>
</protein>
<accession>A0A645FXI0</accession>
<dbReference type="InterPro" id="IPR014710">
    <property type="entry name" value="RmlC-like_jellyroll"/>
</dbReference>
<evidence type="ECO:0000256" key="1">
    <source>
        <dbReference type="ARBA" id="ARBA00022723"/>
    </source>
</evidence>
<organism evidence="4">
    <name type="scientific">bioreactor metagenome</name>
    <dbReference type="NCBI Taxonomy" id="1076179"/>
    <lineage>
        <taxon>unclassified sequences</taxon>
        <taxon>metagenomes</taxon>
        <taxon>ecological metagenomes</taxon>
    </lineage>
</organism>